<organism evidence="1 2">
    <name type="scientific">Nelumbo nucifera</name>
    <name type="common">Sacred lotus</name>
    <dbReference type="NCBI Taxonomy" id="4432"/>
    <lineage>
        <taxon>Eukaryota</taxon>
        <taxon>Viridiplantae</taxon>
        <taxon>Streptophyta</taxon>
        <taxon>Embryophyta</taxon>
        <taxon>Tracheophyta</taxon>
        <taxon>Spermatophyta</taxon>
        <taxon>Magnoliopsida</taxon>
        <taxon>Proteales</taxon>
        <taxon>Nelumbonaceae</taxon>
        <taxon>Nelumbo</taxon>
    </lineage>
</organism>
<accession>A0A822YCT7</accession>
<evidence type="ECO:0000313" key="2">
    <source>
        <dbReference type="Proteomes" id="UP000607653"/>
    </source>
</evidence>
<dbReference type="EMBL" id="DUZY01000002">
    <property type="protein sequence ID" value="DAD30142.1"/>
    <property type="molecule type" value="Genomic_DNA"/>
</dbReference>
<comment type="caution">
    <text evidence="1">The sequence shown here is derived from an EMBL/GenBank/DDBJ whole genome shotgun (WGS) entry which is preliminary data.</text>
</comment>
<name>A0A822YCT7_NELNU</name>
<protein>
    <submittedName>
        <fullName evidence="1">Uncharacterized protein</fullName>
    </submittedName>
</protein>
<proteinExistence type="predicted"/>
<evidence type="ECO:0000313" key="1">
    <source>
        <dbReference type="EMBL" id="DAD30142.1"/>
    </source>
</evidence>
<dbReference type="Proteomes" id="UP000607653">
    <property type="component" value="Unassembled WGS sequence"/>
</dbReference>
<reference evidence="1 2" key="1">
    <citation type="journal article" date="2020" name="Mol. Biol. Evol.">
        <title>Distinct Expression and Methylation Patterns for Genes with Different Fates following a Single Whole-Genome Duplication in Flowering Plants.</title>
        <authorList>
            <person name="Shi T."/>
            <person name="Rahmani R.S."/>
            <person name="Gugger P.F."/>
            <person name="Wang M."/>
            <person name="Li H."/>
            <person name="Zhang Y."/>
            <person name="Li Z."/>
            <person name="Wang Q."/>
            <person name="Van de Peer Y."/>
            <person name="Marchal K."/>
            <person name="Chen J."/>
        </authorList>
    </citation>
    <scope>NUCLEOTIDE SEQUENCE [LARGE SCALE GENOMIC DNA]</scope>
    <source>
        <tissue evidence="1">Leaf</tissue>
    </source>
</reference>
<dbReference type="AlphaFoldDB" id="A0A822YCT7"/>
<gene>
    <name evidence="1" type="ORF">HUJ06_031610</name>
</gene>
<keyword evidence="2" id="KW-1185">Reference proteome</keyword>
<sequence>MVVTQIKVVQVLELAEELRDGAGERNPVETKQIEVPKFGDGVGDGTVELGDFIEGEGFKIGKVTDGGWNLTGDVGSEEGELGNSVGLRVADDVVPITGIDFGIPGDKGVGIVYRFLDPQKDLLSCGLQ</sequence>